<dbReference type="GO" id="GO:0005737">
    <property type="term" value="C:cytoplasm"/>
    <property type="evidence" value="ECO:0007669"/>
    <property type="project" value="TreeGrafter"/>
</dbReference>
<evidence type="ECO:0000313" key="4">
    <source>
        <dbReference type="Proteomes" id="UP001165587"/>
    </source>
</evidence>
<evidence type="ECO:0000256" key="1">
    <source>
        <dbReference type="PIRSR" id="PIRSR613078-1"/>
    </source>
</evidence>
<dbReference type="SMART" id="SM00855">
    <property type="entry name" value="PGAM"/>
    <property type="match status" value="1"/>
</dbReference>
<evidence type="ECO:0000256" key="2">
    <source>
        <dbReference type="PIRSR" id="PIRSR613078-2"/>
    </source>
</evidence>
<protein>
    <submittedName>
        <fullName evidence="3">Histidine phosphatase family protein</fullName>
    </submittedName>
</protein>
<dbReference type="Gene3D" id="3.40.50.1240">
    <property type="entry name" value="Phosphoglycerate mutase-like"/>
    <property type="match status" value="1"/>
</dbReference>
<dbReference type="GO" id="GO:0016791">
    <property type="term" value="F:phosphatase activity"/>
    <property type="evidence" value="ECO:0007669"/>
    <property type="project" value="TreeGrafter"/>
</dbReference>
<dbReference type="AlphaFoldDB" id="A0AA42BW31"/>
<feature type="binding site" evidence="2">
    <location>
        <begin position="88"/>
        <end position="91"/>
    </location>
    <ligand>
        <name>substrate</name>
    </ligand>
</feature>
<reference evidence="3" key="1">
    <citation type="submission" date="2022-08" db="EMBL/GenBank/DDBJ databases">
        <authorList>
            <person name="Deng Y."/>
            <person name="Han X.-F."/>
            <person name="Zhang Y.-Q."/>
        </authorList>
    </citation>
    <scope>NUCLEOTIDE SEQUENCE</scope>
    <source>
        <strain evidence="3">CPCC 203407</strain>
    </source>
</reference>
<dbReference type="RefSeq" id="WP_259530405.1">
    <property type="nucleotide sequence ID" value="NZ_JANLCK010000010.1"/>
</dbReference>
<accession>A0AA42BW31</accession>
<dbReference type="PANTHER" id="PTHR48100">
    <property type="entry name" value="BROAD-SPECIFICITY PHOSPHATASE YOR283W-RELATED"/>
    <property type="match status" value="1"/>
</dbReference>
<dbReference type="EMBL" id="JANLCK010000010">
    <property type="protein sequence ID" value="MCS5727414.1"/>
    <property type="molecule type" value="Genomic_DNA"/>
</dbReference>
<dbReference type="Proteomes" id="UP001165587">
    <property type="component" value="Unassembled WGS sequence"/>
</dbReference>
<dbReference type="InterPro" id="IPR029033">
    <property type="entry name" value="His_PPase_superfam"/>
</dbReference>
<proteinExistence type="predicted"/>
<dbReference type="InterPro" id="IPR013078">
    <property type="entry name" value="His_Pase_superF_clade-1"/>
</dbReference>
<comment type="caution">
    <text evidence="3">The sequence shown here is derived from an EMBL/GenBank/DDBJ whole genome shotgun (WGS) entry which is preliminary data.</text>
</comment>
<evidence type="ECO:0000313" key="3">
    <source>
        <dbReference type="EMBL" id="MCS5727414.1"/>
    </source>
</evidence>
<gene>
    <name evidence="3" type="ORF">N1028_16080</name>
</gene>
<feature type="active site" description="Tele-phosphohistidine intermediate" evidence="1">
    <location>
        <position position="9"/>
    </location>
</feature>
<dbReference type="Pfam" id="PF00300">
    <property type="entry name" value="His_Phos_1"/>
    <property type="match status" value="1"/>
</dbReference>
<organism evidence="3 4">
    <name type="scientific">Herbiconiux oxytropis</name>
    <dbReference type="NCBI Taxonomy" id="2970915"/>
    <lineage>
        <taxon>Bacteria</taxon>
        <taxon>Bacillati</taxon>
        <taxon>Actinomycetota</taxon>
        <taxon>Actinomycetes</taxon>
        <taxon>Micrococcales</taxon>
        <taxon>Microbacteriaceae</taxon>
        <taxon>Herbiconiux</taxon>
    </lineage>
</organism>
<name>A0AA42BW31_9MICO</name>
<dbReference type="InterPro" id="IPR050275">
    <property type="entry name" value="PGM_Phosphatase"/>
</dbReference>
<keyword evidence="4" id="KW-1185">Reference proteome</keyword>
<dbReference type="PANTHER" id="PTHR48100:SF59">
    <property type="entry name" value="ADENOSYLCOBALAMIN_ALPHA-RIBAZOLE PHOSPHATASE"/>
    <property type="match status" value="1"/>
</dbReference>
<feature type="binding site" evidence="2">
    <location>
        <position position="63"/>
    </location>
    <ligand>
        <name>substrate</name>
    </ligand>
</feature>
<dbReference type="CDD" id="cd07067">
    <property type="entry name" value="HP_PGM_like"/>
    <property type="match status" value="1"/>
</dbReference>
<sequence length="213" mass="22933">MTTFTFVRHGQTDWNFQKRIQGTTDVPLNETGREQAREAGHALAARAQAGQQWDGIVASPLSRARETAEIVAEIVGLPAPELVPALVERSYGEVEGLDAAGIAERFPDPLAEVPGRERRSEVVRRVLPALELLAEEHSGESLIVVSHGGVIASLLRYITEKKLPEQGHGIPNGSAHDFVIEAGEVSIAEFNGAAIDPAIRMRAPLALELTLPS</sequence>
<dbReference type="SUPFAM" id="SSF53254">
    <property type="entry name" value="Phosphoglycerate mutase-like"/>
    <property type="match status" value="1"/>
</dbReference>
<feature type="active site" description="Proton donor/acceptor" evidence="1">
    <location>
        <position position="88"/>
    </location>
</feature>
<feature type="binding site" evidence="2">
    <location>
        <begin position="8"/>
        <end position="15"/>
    </location>
    <ligand>
        <name>substrate</name>
    </ligand>
</feature>